<evidence type="ECO:0000256" key="7">
    <source>
        <dbReference type="ARBA" id="ARBA00023273"/>
    </source>
</evidence>
<evidence type="ECO:0000256" key="8">
    <source>
        <dbReference type="ARBA" id="ARBA00034106"/>
    </source>
</evidence>
<dbReference type="Pfam" id="PF10174">
    <property type="entry name" value="Cast"/>
    <property type="match status" value="1"/>
</dbReference>
<evidence type="ECO:0000256" key="6">
    <source>
        <dbReference type="ARBA" id="ARBA00023212"/>
    </source>
</evidence>
<protein>
    <submittedName>
        <fullName evidence="12">Zinc finger CCCH domain-containing protein 13-like</fullName>
    </submittedName>
</protein>
<evidence type="ECO:0000313" key="11">
    <source>
        <dbReference type="Proteomes" id="UP000694941"/>
    </source>
</evidence>
<keyword evidence="4" id="KW-0770">Synapse</keyword>
<evidence type="ECO:0000256" key="3">
    <source>
        <dbReference type="ARBA" id="ARBA00022553"/>
    </source>
</evidence>
<feature type="coiled-coil region" evidence="9">
    <location>
        <begin position="229"/>
        <end position="256"/>
    </location>
</feature>
<evidence type="ECO:0000256" key="2">
    <source>
        <dbReference type="ARBA" id="ARBA00022490"/>
    </source>
</evidence>
<evidence type="ECO:0000256" key="4">
    <source>
        <dbReference type="ARBA" id="ARBA00023018"/>
    </source>
</evidence>
<feature type="non-terminal residue" evidence="12">
    <location>
        <position position="318"/>
    </location>
</feature>
<keyword evidence="6" id="KW-0206">Cytoskeleton</keyword>
<reference evidence="12" key="1">
    <citation type="submission" date="2025-08" db="UniProtKB">
        <authorList>
            <consortium name="RefSeq"/>
        </authorList>
    </citation>
    <scope>IDENTIFICATION</scope>
    <source>
        <tissue evidence="12">Muscle</tissue>
    </source>
</reference>
<feature type="region of interest" description="Disordered" evidence="10">
    <location>
        <begin position="1"/>
        <end position="222"/>
    </location>
</feature>
<dbReference type="PANTHER" id="PTHR18861">
    <property type="entry name" value="ELKS/RAB6-INTERACTING/CAST PROTEIN"/>
    <property type="match status" value="1"/>
</dbReference>
<feature type="compositionally biased region" description="Low complexity" evidence="10">
    <location>
        <begin position="54"/>
        <end position="72"/>
    </location>
</feature>
<keyword evidence="5 9" id="KW-0175">Coiled coil</keyword>
<keyword evidence="7" id="KW-0966">Cell projection</keyword>
<dbReference type="InterPro" id="IPR019323">
    <property type="entry name" value="ELKS/CAST"/>
</dbReference>
<keyword evidence="3" id="KW-0597">Phosphoprotein</keyword>
<feature type="compositionally biased region" description="Low complexity" evidence="10">
    <location>
        <begin position="35"/>
        <end position="47"/>
    </location>
</feature>
<dbReference type="GeneID" id="111083319"/>
<feature type="compositionally biased region" description="Low complexity" evidence="10">
    <location>
        <begin position="82"/>
        <end position="93"/>
    </location>
</feature>
<evidence type="ECO:0000256" key="1">
    <source>
        <dbReference type="ARBA" id="ARBA00004245"/>
    </source>
</evidence>
<keyword evidence="2" id="KW-0963">Cytoplasm</keyword>
<dbReference type="RefSeq" id="XP_022235492.1">
    <property type="nucleotide sequence ID" value="XM_022379784.1"/>
</dbReference>
<evidence type="ECO:0000256" key="9">
    <source>
        <dbReference type="SAM" id="Coils"/>
    </source>
</evidence>
<dbReference type="PANTHER" id="PTHR18861:SF0">
    <property type="entry name" value="BRUCHPILOT, ISOFORM J"/>
    <property type="match status" value="1"/>
</dbReference>
<feature type="compositionally biased region" description="Polar residues" evidence="10">
    <location>
        <begin position="109"/>
        <end position="128"/>
    </location>
</feature>
<proteinExistence type="predicted"/>
<gene>
    <name evidence="12" type="primary">LOC111083319</name>
</gene>
<feature type="compositionally biased region" description="Basic and acidic residues" evidence="10">
    <location>
        <begin position="133"/>
        <end position="204"/>
    </location>
</feature>
<keyword evidence="11" id="KW-1185">Reference proteome</keyword>
<evidence type="ECO:0000313" key="12">
    <source>
        <dbReference type="RefSeq" id="XP_022235492.1"/>
    </source>
</evidence>
<evidence type="ECO:0000256" key="10">
    <source>
        <dbReference type="SAM" id="MobiDB-lite"/>
    </source>
</evidence>
<comment type="subcellular location">
    <subcellularLocation>
        <location evidence="1">Cytoplasm</location>
        <location evidence="1">Cytoskeleton</location>
    </subcellularLocation>
    <subcellularLocation>
        <location evidence="8">Presynapse</location>
    </subcellularLocation>
</comment>
<name>A0ABM1RVT7_LIMPO</name>
<organism evidence="11 12">
    <name type="scientific">Limulus polyphemus</name>
    <name type="common">Atlantic horseshoe crab</name>
    <dbReference type="NCBI Taxonomy" id="6850"/>
    <lineage>
        <taxon>Eukaryota</taxon>
        <taxon>Metazoa</taxon>
        <taxon>Ecdysozoa</taxon>
        <taxon>Arthropoda</taxon>
        <taxon>Chelicerata</taxon>
        <taxon>Merostomata</taxon>
        <taxon>Xiphosura</taxon>
        <taxon>Limulidae</taxon>
        <taxon>Limulus</taxon>
    </lineage>
</organism>
<feature type="compositionally biased region" description="Polar residues" evidence="10">
    <location>
        <begin position="209"/>
        <end position="222"/>
    </location>
</feature>
<sequence length="318" mass="36571">MSRETYAGVPQRSPRMSRRQEMATLGQGLTSKSYTSTTQSPSGQGSPVASRVHSSPSQVRRTRVSRSSNNSPLNVPPDNYISHSLSSSAFHASQGYYSDDPDSPVMDVRTSSSAQNSGHRSRSITRGTPRSYHSLERDQEREFVPIQEPRERSLDRVEMNRHSRGRERSLERSGYRDREMERDPYYRDRESALDMDGYARDTGHHIPRTTHSSSAPNSERPSYSRDNFILEIQARLNDLQSQYDNVKRELDVTTQKLGSSMHSIKTFWSPELKKERALRKEEAAKYTLINDQLKILRSENQVFLSQRNQDSKTYNVYI</sequence>
<evidence type="ECO:0000256" key="5">
    <source>
        <dbReference type="ARBA" id="ARBA00023054"/>
    </source>
</evidence>
<dbReference type="Proteomes" id="UP000694941">
    <property type="component" value="Unplaced"/>
</dbReference>
<accession>A0ABM1RVT7</accession>